<gene>
    <name evidence="1" type="ORF">ALC53_04936</name>
</gene>
<dbReference type="EMBL" id="KQ976455">
    <property type="protein sequence ID" value="KYM85148.1"/>
    <property type="molecule type" value="Genomic_DNA"/>
</dbReference>
<keyword evidence="2" id="KW-1185">Reference proteome</keyword>
<reference evidence="1 2" key="1">
    <citation type="submission" date="2015-09" db="EMBL/GenBank/DDBJ databases">
        <title>Atta colombica WGS genome.</title>
        <authorList>
            <person name="Nygaard S."/>
            <person name="Hu H."/>
            <person name="Boomsma J."/>
            <person name="Zhang G."/>
        </authorList>
    </citation>
    <scope>NUCLEOTIDE SEQUENCE [LARGE SCALE GENOMIC DNA]</scope>
    <source>
        <strain evidence="1">Treedump-2</strain>
        <tissue evidence="1">Whole body</tissue>
    </source>
</reference>
<proteinExistence type="predicted"/>
<evidence type="ECO:0000313" key="2">
    <source>
        <dbReference type="Proteomes" id="UP000078540"/>
    </source>
</evidence>
<evidence type="ECO:0000313" key="1">
    <source>
        <dbReference type="EMBL" id="KYM85148.1"/>
    </source>
</evidence>
<name>A0A195BKH3_9HYME</name>
<sequence>MSDNIKPYLTTLLWLYKEESLSRNVENIIVETQLTDRNLLNVVRLIFLVHITQSNFAKQQQTSWILAVCATIICRLRHHIGKIYTLAEHVTSNGRFWRCDTQTLRQYSCIIRSSGSVPEQLSIGQFLERLKPLFFSLSLNNKYFLDFKFVLHMSSRMSIFDVLLDHLELFTRLIHHFDVRLQLLIMTIEWILLFVSLVT</sequence>
<accession>A0A195BKH3</accession>
<dbReference type="AlphaFoldDB" id="A0A195BKH3"/>
<dbReference type="Proteomes" id="UP000078540">
    <property type="component" value="Unassembled WGS sequence"/>
</dbReference>
<protein>
    <submittedName>
        <fullName evidence="1">Uncharacterized protein</fullName>
    </submittedName>
</protein>
<organism evidence="1 2">
    <name type="scientific">Atta colombica</name>
    <dbReference type="NCBI Taxonomy" id="520822"/>
    <lineage>
        <taxon>Eukaryota</taxon>
        <taxon>Metazoa</taxon>
        <taxon>Ecdysozoa</taxon>
        <taxon>Arthropoda</taxon>
        <taxon>Hexapoda</taxon>
        <taxon>Insecta</taxon>
        <taxon>Pterygota</taxon>
        <taxon>Neoptera</taxon>
        <taxon>Endopterygota</taxon>
        <taxon>Hymenoptera</taxon>
        <taxon>Apocrita</taxon>
        <taxon>Aculeata</taxon>
        <taxon>Formicoidea</taxon>
        <taxon>Formicidae</taxon>
        <taxon>Myrmicinae</taxon>
        <taxon>Atta</taxon>
    </lineage>
</organism>